<name>A0A6L8UWD4_9BACL</name>
<protein>
    <recommendedName>
        <fullName evidence="4">Mannosylglycerate hydrolase MGH1-like glycoside hydrolase domain-containing protein</fullName>
    </recommendedName>
</protein>
<dbReference type="Gene3D" id="1.50.10.10">
    <property type="match status" value="1"/>
</dbReference>
<dbReference type="Proteomes" id="UP000481087">
    <property type="component" value="Unassembled WGS sequence"/>
</dbReference>
<dbReference type="InterPro" id="IPR012341">
    <property type="entry name" value="6hp_glycosidase-like_sf"/>
</dbReference>
<keyword evidence="2" id="KW-0378">Hydrolase</keyword>
<evidence type="ECO:0000313" key="5">
    <source>
        <dbReference type="EMBL" id="MZQ81390.1"/>
    </source>
</evidence>
<dbReference type="SUPFAM" id="SSF48208">
    <property type="entry name" value="Six-hairpin glycosidases"/>
    <property type="match status" value="1"/>
</dbReference>
<evidence type="ECO:0000256" key="3">
    <source>
        <dbReference type="ARBA" id="ARBA00023295"/>
    </source>
</evidence>
<comment type="similarity">
    <text evidence="1">Belongs to the glycosyl hydrolase 63 family.</text>
</comment>
<organism evidence="5 6">
    <name type="scientific">Paenibacillus silvestris</name>
    <dbReference type="NCBI Taxonomy" id="2606219"/>
    <lineage>
        <taxon>Bacteria</taxon>
        <taxon>Bacillati</taxon>
        <taxon>Bacillota</taxon>
        <taxon>Bacilli</taxon>
        <taxon>Bacillales</taxon>
        <taxon>Paenibacillaceae</taxon>
        <taxon>Paenibacillus</taxon>
    </lineage>
</organism>
<proteinExistence type="inferred from homology"/>
<dbReference type="InterPro" id="IPR054491">
    <property type="entry name" value="MGH1-like_GH"/>
</dbReference>
<gene>
    <name evidence="5" type="ORF">GQF01_04520</name>
</gene>
<sequence>MTGKMALHVQEHLPDLWKEGALFAFSGYDGQTDSNSQFVATVGAKEISLLFHTPKRRWLQFTMPHSGEVRIATGDVMVTEMEEGPLLAVYQSWHTLVGLAPVAVDIQLSFEEEGGGKAWAEDSLVITEAANGRDVIVLLRDKERWALAYGSHLDEAVSRVRKGLTVDAWEETEARLKFYQRVPKQDDPLKERLLLKCFSVMKVNTLAPEGVIRQHWSTPDRVPHQAMWLWDSVFHSFAMNVLNPELSWEFLKSVLDTQREDGMIPHTSKVDGSGSSMTQPPLLAWGVWENYLHTKQSISLRYALPILERYLDWDITNRDRNENGLLEWMIEGNPLCRSGESGMDNSPRFDRAAVLDAVDFSVFAAQDAHYLGLIAAELGETETARRWQQKASDLNDQIQNLLWDEREGFYYDRDMDGSFSKVKAVSGFLPLLLTHMPHERTDRLIAMLQDPSHFQTRFPIPTTAATEETYGTDMWRGPVWMNMNYLVYIGLKKQGRAAEADQLAQQSIQMVQKYYEQYGVIFEYFDSADLVPPPECDRKGPPTGTYNIRQKMDVVRDFHWSAALTACLLMEQA</sequence>
<dbReference type="AlphaFoldDB" id="A0A6L8UWD4"/>
<feature type="domain" description="Mannosylglycerate hydrolase MGH1-like glycoside hydrolase" evidence="4">
    <location>
        <begin position="227"/>
        <end position="527"/>
    </location>
</feature>
<accession>A0A6L8UWD4</accession>
<dbReference type="EMBL" id="WTUZ01000010">
    <property type="protein sequence ID" value="MZQ81390.1"/>
    <property type="molecule type" value="Genomic_DNA"/>
</dbReference>
<evidence type="ECO:0000259" key="4">
    <source>
        <dbReference type="Pfam" id="PF22422"/>
    </source>
</evidence>
<dbReference type="Pfam" id="PF22422">
    <property type="entry name" value="MGH1-like_GH"/>
    <property type="match status" value="1"/>
</dbReference>
<dbReference type="GO" id="GO:0006487">
    <property type="term" value="P:protein N-linked glycosylation"/>
    <property type="evidence" value="ECO:0007669"/>
    <property type="project" value="TreeGrafter"/>
</dbReference>
<comment type="caution">
    <text evidence="5">The sequence shown here is derived from an EMBL/GenBank/DDBJ whole genome shotgun (WGS) entry which is preliminary data.</text>
</comment>
<evidence type="ECO:0000313" key="6">
    <source>
        <dbReference type="Proteomes" id="UP000481087"/>
    </source>
</evidence>
<dbReference type="GO" id="GO:0009311">
    <property type="term" value="P:oligosaccharide metabolic process"/>
    <property type="evidence" value="ECO:0007669"/>
    <property type="project" value="InterPro"/>
</dbReference>
<dbReference type="InterPro" id="IPR004888">
    <property type="entry name" value="Glycoside_hydrolase_63"/>
</dbReference>
<reference evidence="5 6" key="1">
    <citation type="submission" date="2019-12" db="EMBL/GenBank/DDBJ databases">
        <title>Paenibacillus sp. nov. sp. isolated from soil.</title>
        <authorList>
            <person name="Kim J."/>
            <person name="Jeong S.E."/>
            <person name="Jung H.S."/>
            <person name="Jeon C.O."/>
        </authorList>
    </citation>
    <scope>NUCLEOTIDE SEQUENCE [LARGE SCALE GENOMIC DNA]</scope>
    <source>
        <strain evidence="5 6">5J-6</strain>
    </source>
</reference>
<dbReference type="GO" id="GO:0004573">
    <property type="term" value="F:Glc3Man9GlcNAc2 oligosaccharide glucosidase activity"/>
    <property type="evidence" value="ECO:0007669"/>
    <property type="project" value="InterPro"/>
</dbReference>
<dbReference type="PANTHER" id="PTHR10412">
    <property type="entry name" value="MANNOSYL-OLIGOSACCHARIDE GLUCOSIDASE"/>
    <property type="match status" value="1"/>
</dbReference>
<dbReference type="InterPro" id="IPR008928">
    <property type="entry name" value="6-hairpin_glycosidase_sf"/>
</dbReference>
<keyword evidence="6" id="KW-1185">Reference proteome</keyword>
<keyword evidence="3" id="KW-0326">Glycosidase</keyword>
<dbReference type="RefSeq" id="WP_161405681.1">
    <property type="nucleotide sequence ID" value="NZ_WTUZ01000010.1"/>
</dbReference>
<dbReference type="PANTHER" id="PTHR10412:SF11">
    <property type="entry name" value="MANNOSYL-OLIGOSACCHARIDE GLUCOSIDASE"/>
    <property type="match status" value="1"/>
</dbReference>
<evidence type="ECO:0000256" key="2">
    <source>
        <dbReference type="ARBA" id="ARBA00022801"/>
    </source>
</evidence>
<evidence type="ECO:0000256" key="1">
    <source>
        <dbReference type="ARBA" id="ARBA00010833"/>
    </source>
</evidence>